<sequence>MAKAAATQLPSFLHQQARRGRVRSRILSTGYKEQKSRRLRAATLRPADAKRACPRVGRRFVRVLRFVNTTRSQKVRPFQISTFTFQVPNRS</sequence>
<dbReference type="Proteomes" id="UP001497512">
    <property type="component" value="Chromosome 7"/>
</dbReference>
<reference evidence="1" key="1">
    <citation type="submission" date="2024-02" db="EMBL/GenBank/DDBJ databases">
        <authorList>
            <consortium name="ELIXIR-Norway"/>
            <consortium name="Elixir Norway"/>
        </authorList>
    </citation>
    <scope>NUCLEOTIDE SEQUENCE</scope>
</reference>
<protein>
    <submittedName>
        <fullName evidence="1">Uncharacterized protein</fullName>
    </submittedName>
</protein>
<keyword evidence="2" id="KW-1185">Reference proteome</keyword>
<accession>A0ABP0UW26</accession>
<evidence type="ECO:0000313" key="2">
    <source>
        <dbReference type="Proteomes" id="UP001497512"/>
    </source>
</evidence>
<name>A0ABP0UW26_9BRYO</name>
<dbReference type="EMBL" id="OZ019899">
    <property type="protein sequence ID" value="CAK9231527.1"/>
    <property type="molecule type" value="Genomic_DNA"/>
</dbReference>
<gene>
    <name evidence="1" type="ORF">CSSPTR1EN2_LOCUS20706</name>
</gene>
<evidence type="ECO:0000313" key="1">
    <source>
        <dbReference type="EMBL" id="CAK9231527.1"/>
    </source>
</evidence>
<organism evidence="1 2">
    <name type="scientific">Sphagnum troendelagicum</name>
    <dbReference type="NCBI Taxonomy" id="128251"/>
    <lineage>
        <taxon>Eukaryota</taxon>
        <taxon>Viridiplantae</taxon>
        <taxon>Streptophyta</taxon>
        <taxon>Embryophyta</taxon>
        <taxon>Bryophyta</taxon>
        <taxon>Sphagnophytina</taxon>
        <taxon>Sphagnopsida</taxon>
        <taxon>Sphagnales</taxon>
        <taxon>Sphagnaceae</taxon>
        <taxon>Sphagnum</taxon>
    </lineage>
</organism>
<proteinExistence type="predicted"/>